<dbReference type="EMBL" id="JAYMYS010000005">
    <property type="protein sequence ID" value="KAK7391280.1"/>
    <property type="molecule type" value="Genomic_DNA"/>
</dbReference>
<comment type="caution">
    <text evidence="1">The sequence shown here is derived from an EMBL/GenBank/DDBJ whole genome shotgun (WGS) entry which is preliminary data.</text>
</comment>
<keyword evidence="2" id="KW-1185">Reference proteome</keyword>
<evidence type="ECO:0000313" key="2">
    <source>
        <dbReference type="Proteomes" id="UP001386955"/>
    </source>
</evidence>
<evidence type="ECO:0000313" key="1">
    <source>
        <dbReference type="EMBL" id="KAK7391280.1"/>
    </source>
</evidence>
<dbReference type="AlphaFoldDB" id="A0AAN9S9V7"/>
<organism evidence="1 2">
    <name type="scientific">Psophocarpus tetragonolobus</name>
    <name type="common">Winged bean</name>
    <name type="synonym">Dolichos tetragonolobus</name>
    <dbReference type="NCBI Taxonomy" id="3891"/>
    <lineage>
        <taxon>Eukaryota</taxon>
        <taxon>Viridiplantae</taxon>
        <taxon>Streptophyta</taxon>
        <taxon>Embryophyta</taxon>
        <taxon>Tracheophyta</taxon>
        <taxon>Spermatophyta</taxon>
        <taxon>Magnoliopsida</taxon>
        <taxon>eudicotyledons</taxon>
        <taxon>Gunneridae</taxon>
        <taxon>Pentapetalae</taxon>
        <taxon>rosids</taxon>
        <taxon>fabids</taxon>
        <taxon>Fabales</taxon>
        <taxon>Fabaceae</taxon>
        <taxon>Papilionoideae</taxon>
        <taxon>50 kb inversion clade</taxon>
        <taxon>NPAAA clade</taxon>
        <taxon>indigoferoid/millettioid clade</taxon>
        <taxon>Phaseoleae</taxon>
        <taxon>Psophocarpus</taxon>
    </lineage>
</organism>
<sequence length="74" mass="8542">MAKVFMDLGWARAVRAAGRLRWKDRKPWQFCARAPVVNLLKDKEMIPTEGAVCAHFRFPFNSSKRDTMADELAM</sequence>
<name>A0AAN9S9V7_PSOTE</name>
<proteinExistence type="predicted"/>
<reference evidence="1 2" key="1">
    <citation type="submission" date="2024-01" db="EMBL/GenBank/DDBJ databases">
        <title>The genomes of 5 underutilized Papilionoideae crops provide insights into root nodulation and disease resistanc.</title>
        <authorList>
            <person name="Jiang F."/>
        </authorList>
    </citation>
    <scope>NUCLEOTIDE SEQUENCE [LARGE SCALE GENOMIC DNA]</scope>
    <source>
        <strain evidence="1">DUOXIRENSHENG_FW03</strain>
        <tissue evidence="1">Leaves</tissue>
    </source>
</reference>
<accession>A0AAN9S9V7</accession>
<dbReference type="Proteomes" id="UP001386955">
    <property type="component" value="Unassembled WGS sequence"/>
</dbReference>
<protein>
    <submittedName>
        <fullName evidence="1">Uncharacterized protein</fullName>
    </submittedName>
</protein>
<gene>
    <name evidence="1" type="ORF">VNO78_19694</name>
</gene>